<keyword evidence="1" id="KW-0732">Signal</keyword>
<accession>A0AA39QRU8</accession>
<feature type="signal peptide" evidence="1">
    <location>
        <begin position="1"/>
        <end position="16"/>
    </location>
</feature>
<dbReference type="Proteomes" id="UP001175228">
    <property type="component" value="Unassembled WGS sequence"/>
</dbReference>
<name>A0AA39QRU8_9AGAR</name>
<sequence length="255" mass="28914">MTLFILALATLQEIMSSSPLSSGQLGMGVKTLAQPLLLWPDSQVLLLRHGLSGYFGADEETSKLALGFWYMLQEARWELSADGGWETNDCDPNNWSKYCAGKQYFLHVDTDDQNTWLIWCSHLCTLTSRFFGYYDIPDEILVYFADRLIQELSNQQLLTKAGRIVPIEEEMKRNACCGVCGVHMGLAKLLAMSPLGRSPKMNTDGVHGVRQVRIKMKSHRVRICGLVEEIKIRLEGQVELYSLYTRAESEGRRLE</sequence>
<protein>
    <submittedName>
        <fullName evidence="2">Uncharacterized protein</fullName>
    </submittedName>
</protein>
<feature type="chain" id="PRO_5041405244" evidence="1">
    <location>
        <begin position="17"/>
        <end position="255"/>
    </location>
</feature>
<comment type="caution">
    <text evidence="2">The sequence shown here is derived from an EMBL/GenBank/DDBJ whole genome shotgun (WGS) entry which is preliminary data.</text>
</comment>
<dbReference type="InterPro" id="IPR011989">
    <property type="entry name" value="ARM-like"/>
</dbReference>
<organism evidence="2 3">
    <name type="scientific">Armillaria luteobubalina</name>
    <dbReference type="NCBI Taxonomy" id="153913"/>
    <lineage>
        <taxon>Eukaryota</taxon>
        <taxon>Fungi</taxon>
        <taxon>Dikarya</taxon>
        <taxon>Basidiomycota</taxon>
        <taxon>Agaricomycotina</taxon>
        <taxon>Agaricomycetes</taxon>
        <taxon>Agaricomycetidae</taxon>
        <taxon>Agaricales</taxon>
        <taxon>Marasmiineae</taxon>
        <taxon>Physalacriaceae</taxon>
        <taxon>Armillaria</taxon>
    </lineage>
</organism>
<gene>
    <name evidence="2" type="ORF">EDD18DRAFT_1097996</name>
</gene>
<evidence type="ECO:0000313" key="2">
    <source>
        <dbReference type="EMBL" id="KAK0506751.1"/>
    </source>
</evidence>
<evidence type="ECO:0000313" key="3">
    <source>
        <dbReference type="Proteomes" id="UP001175228"/>
    </source>
</evidence>
<proteinExistence type="predicted"/>
<dbReference type="EMBL" id="JAUEPU010000001">
    <property type="protein sequence ID" value="KAK0506751.1"/>
    <property type="molecule type" value="Genomic_DNA"/>
</dbReference>
<dbReference type="Gene3D" id="1.25.10.10">
    <property type="entry name" value="Leucine-rich Repeat Variant"/>
    <property type="match status" value="1"/>
</dbReference>
<evidence type="ECO:0000256" key="1">
    <source>
        <dbReference type="SAM" id="SignalP"/>
    </source>
</evidence>
<dbReference type="AlphaFoldDB" id="A0AA39QRU8"/>
<reference evidence="2" key="1">
    <citation type="submission" date="2023-06" db="EMBL/GenBank/DDBJ databases">
        <authorList>
            <consortium name="Lawrence Berkeley National Laboratory"/>
            <person name="Ahrendt S."/>
            <person name="Sahu N."/>
            <person name="Indic B."/>
            <person name="Wong-Bajracharya J."/>
            <person name="Merenyi Z."/>
            <person name="Ke H.-M."/>
            <person name="Monk M."/>
            <person name="Kocsube S."/>
            <person name="Drula E."/>
            <person name="Lipzen A."/>
            <person name="Balint B."/>
            <person name="Henrissat B."/>
            <person name="Andreopoulos B."/>
            <person name="Martin F.M."/>
            <person name="Harder C.B."/>
            <person name="Rigling D."/>
            <person name="Ford K.L."/>
            <person name="Foster G.D."/>
            <person name="Pangilinan J."/>
            <person name="Papanicolaou A."/>
            <person name="Barry K."/>
            <person name="LaButti K."/>
            <person name="Viragh M."/>
            <person name="Koriabine M."/>
            <person name="Yan M."/>
            <person name="Riley R."/>
            <person name="Champramary S."/>
            <person name="Plett K.L."/>
            <person name="Tsai I.J."/>
            <person name="Slot J."/>
            <person name="Sipos G."/>
            <person name="Plett J."/>
            <person name="Nagy L.G."/>
            <person name="Grigoriev I.V."/>
        </authorList>
    </citation>
    <scope>NUCLEOTIDE SEQUENCE</scope>
    <source>
        <strain evidence="2">HWK02</strain>
    </source>
</reference>
<keyword evidence="3" id="KW-1185">Reference proteome</keyword>